<accession>A0A7D3V7H7</accession>
<protein>
    <submittedName>
        <fullName evidence="2">Uncharacterized protein</fullName>
    </submittedName>
</protein>
<gene>
    <name evidence="2" type="ORF">Fadolivirus_1_438</name>
</gene>
<evidence type="ECO:0000256" key="1">
    <source>
        <dbReference type="SAM" id="MobiDB-lite"/>
    </source>
</evidence>
<name>A0A7D3V7H7_9VIRU</name>
<reference evidence="2 3" key="1">
    <citation type="submission" date="2020-04" db="EMBL/GenBank/DDBJ databases">
        <title>Advantages and limits of metagenomic assembly and binning of a giant virus.</title>
        <authorList>
            <person name="Schulz F."/>
            <person name="Andreani J."/>
            <person name="Francis R."/>
            <person name="Boudjemaa H."/>
            <person name="Bou Khalil J.Y."/>
            <person name="Lee J."/>
            <person name="La Scola B."/>
            <person name="Woyke T."/>
        </authorList>
    </citation>
    <scope>NUCLEOTIDE SEQUENCE [LARGE SCALE GENOMIC DNA]</scope>
    <source>
        <strain evidence="2 3">FV1/VV64</strain>
    </source>
</reference>
<feature type="compositionally biased region" description="Low complexity" evidence="1">
    <location>
        <begin position="149"/>
        <end position="164"/>
    </location>
</feature>
<dbReference type="InterPro" id="IPR043872">
    <property type="entry name" value="DUF5832"/>
</dbReference>
<organism evidence="2 3">
    <name type="scientific">Fadolivirus FV1/VV64</name>
    <dbReference type="NCBI Taxonomy" id="3070911"/>
    <lineage>
        <taxon>Viruses</taxon>
        <taxon>Varidnaviria</taxon>
        <taxon>Bamfordvirae</taxon>
        <taxon>Nucleocytoviricota</taxon>
        <taxon>Megaviricetes</taxon>
        <taxon>Imitervirales</taxon>
        <taxon>Mimiviridae</taxon>
        <taxon>Klosneuvirinae</taxon>
        <taxon>Fadolivirus</taxon>
        <taxon>Fadolivirus algeromassiliense</taxon>
    </lineage>
</organism>
<evidence type="ECO:0000313" key="2">
    <source>
        <dbReference type="EMBL" id="QKF93896.1"/>
    </source>
</evidence>
<dbReference type="Proteomes" id="UP001162001">
    <property type="component" value="Segment"/>
</dbReference>
<dbReference type="Pfam" id="PF19150">
    <property type="entry name" value="DUF5832"/>
    <property type="match status" value="1"/>
</dbReference>
<feature type="region of interest" description="Disordered" evidence="1">
    <location>
        <begin position="144"/>
        <end position="169"/>
    </location>
</feature>
<evidence type="ECO:0000313" key="3">
    <source>
        <dbReference type="Proteomes" id="UP001162001"/>
    </source>
</evidence>
<dbReference type="EMBL" id="MT418680">
    <property type="protein sequence ID" value="QKF93896.1"/>
    <property type="molecule type" value="Genomic_DNA"/>
</dbReference>
<proteinExistence type="predicted"/>
<sequence length="227" mass="26535">MTQSTTKYIDYLTEDEPIPGQLWVCLSFLSPEGIKNCSVRGLKIRGVYGTRQEADKRAEELQKLDPDFHVFVGELGKWLPWDPDPNDVKDQVYQEKELNDLMKGYKENMEKSKVMNQQRKDDMIREAAKEEQTREEKARARLRKKHAAKQQAKATAEQSQTTTLTDKETNLKLLEEKLKTEDEMVKAERQRISENQKEINKTTENIESIDSKLAKIQQLYEKLNKKN</sequence>
<keyword evidence="3" id="KW-1185">Reference proteome</keyword>